<evidence type="ECO:0000256" key="9">
    <source>
        <dbReference type="RuleBase" id="RU362068"/>
    </source>
</evidence>
<dbReference type="EMBL" id="OBEI01000013">
    <property type="protein sequence ID" value="SNZ11202.1"/>
    <property type="molecule type" value="Genomic_DNA"/>
</dbReference>
<dbReference type="Pfam" id="PF08546">
    <property type="entry name" value="ApbA_C"/>
    <property type="match status" value="1"/>
</dbReference>
<evidence type="ECO:0000256" key="8">
    <source>
        <dbReference type="ARBA" id="ARBA00048793"/>
    </source>
</evidence>
<dbReference type="AlphaFoldDB" id="A0A285NNX0"/>
<sequence length="312" mass="34747">MRIAVLGLGALGIAFSTFLKESGNTVTGITKPEYLERFKDRKLSVKGIWGEHQAVLDSIVSDPAEIKEDLDLIIITVKSYDTEKALNQIRSVVGQNTLILIAQNGYGNYEKAVELFGEKKVLLGRVIFGSKVSGRNCAQITVSADDVRIGDPSGKISEEKIQKVVKVIKESGIPASFSKDVYQILWDKILYNCALNPLGALLECSYGELAENENTRKIMNGIIEEIFLITNANNIKLRWRSPEEYIDHFYKNLIPPTAEHYPSMYYDLKTGKRTEIDALNGAIVKLGEKKGIKTPINSTITSLIKFKESKTL</sequence>
<dbReference type="Pfam" id="PF02558">
    <property type="entry name" value="ApbA"/>
    <property type="match status" value="1"/>
</dbReference>
<evidence type="ECO:0000256" key="6">
    <source>
        <dbReference type="ARBA" id="ARBA00023002"/>
    </source>
</evidence>
<comment type="function">
    <text evidence="9">Catalyzes the NADPH-dependent reduction of ketopantoate into pantoic acid.</text>
</comment>
<dbReference type="PANTHER" id="PTHR43765:SF2">
    <property type="entry name" value="2-DEHYDROPANTOATE 2-REDUCTASE"/>
    <property type="match status" value="1"/>
</dbReference>
<evidence type="ECO:0000256" key="4">
    <source>
        <dbReference type="ARBA" id="ARBA00019465"/>
    </source>
</evidence>
<dbReference type="PANTHER" id="PTHR43765">
    <property type="entry name" value="2-DEHYDROPANTOATE 2-REDUCTASE-RELATED"/>
    <property type="match status" value="1"/>
</dbReference>
<evidence type="ECO:0000256" key="3">
    <source>
        <dbReference type="ARBA" id="ARBA00013014"/>
    </source>
</evidence>
<dbReference type="GO" id="GO:0050661">
    <property type="term" value="F:NADP binding"/>
    <property type="evidence" value="ECO:0007669"/>
    <property type="project" value="TreeGrafter"/>
</dbReference>
<dbReference type="GO" id="GO:0005737">
    <property type="term" value="C:cytoplasm"/>
    <property type="evidence" value="ECO:0007669"/>
    <property type="project" value="TreeGrafter"/>
</dbReference>
<reference evidence="13" key="1">
    <citation type="submission" date="2017-09" db="EMBL/GenBank/DDBJ databases">
        <authorList>
            <person name="Varghese N."/>
            <person name="Submissions S."/>
        </authorList>
    </citation>
    <scope>NUCLEOTIDE SEQUENCE [LARGE SCALE GENOMIC DNA]</scope>
    <source>
        <strain evidence="13">DSM 15103</strain>
    </source>
</reference>
<keyword evidence="13" id="KW-1185">Reference proteome</keyword>
<organism evidence="12 13">
    <name type="scientific">Persephonella hydrogeniphila</name>
    <dbReference type="NCBI Taxonomy" id="198703"/>
    <lineage>
        <taxon>Bacteria</taxon>
        <taxon>Pseudomonadati</taxon>
        <taxon>Aquificota</taxon>
        <taxon>Aquificia</taxon>
        <taxon>Aquificales</taxon>
        <taxon>Hydrogenothermaceae</taxon>
        <taxon>Persephonella</taxon>
    </lineage>
</organism>
<dbReference type="Proteomes" id="UP000219036">
    <property type="component" value="Unassembled WGS sequence"/>
</dbReference>
<dbReference type="OrthoDB" id="9793586at2"/>
<feature type="domain" description="Ketopantoate reductase C-terminal" evidence="11">
    <location>
        <begin position="180"/>
        <end position="308"/>
    </location>
</feature>
<evidence type="ECO:0000256" key="5">
    <source>
        <dbReference type="ARBA" id="ARBA00022857"/>
    </source>
</evidence>
<dbReference type="GO" id="GO:0008677">
    <property type="term" value="F:2-dehydropantoate 2-reductase activity"/>
    <property type="evidence" value="ECO:0007669"/>
    <property type="project" value="UniProtKB-EC"/>
</dbReference>
<name>A0A285NNX0_9AQUI</name>
<comment type="catalytic activity">
    <reaction evidence="8 9">
        <text>(R)-pantoate + NADP(+) = 2-dehydropantoate + NADPH + H(+)</text>
        <dbReference type="Rhea" id="RHEA:16233"/>
        <dbReference type="ChEBI" id="CHEBI:11561"/>
        <dbReference type="ChEBI" id="CHEBI:15378"/>
        <dbReference type="ChEBI" id="CHEBI:15980"/>
        <dbReference type="ChEBI" id="CHEBI:57783"/>
        <dbReference type="ChEBI" id="CHEBI:58349"/>
        <dbReference type="EC" id="1.1.1.169"/>
    </reaction>
</comment>
<keyword evidence="5 9" id="KW-0521">NADP</keyword>
<dbReference type="InterPro" id="IPR003710">
    <property type="entry name" value="ApbA"/>
</dbReference>
<keyword evidence="6 9" id="KW-0560">Oxidoreductase</keyword>
<dbReference type="GO" id="GO:0015940">
    <property type="term" value="P:pantothenate biosynthetic process"/>
    <property type="evidence" value="ECO:0007669"/>
    <property type="project" value="UniProtKB-UniPathway"/>
</dbReference>
<dbReference type="InterPro" id="IPR013328">
    <property type="entry name" value="6PGD_dom2"/>
</dbReference>
<evidence type="ECO:0000313" key="13">
    <source>
        <dbReference type="Proteomes" id="UP000219036"/>
    </source>
</evidence>
<feature type="domain" description="Ketopantoate reductase N-terminal" evidence="10">
    <location>
        <begin position="3"/>
        <end position="150"/>
    </location>
</feature>
<dbReference type="UniPathway" id="UPA00028">
    <property type="reaction ID" value="UER00004"/>
</dbReference>
<dbReference type="Gene3D" id="1.10.1040.10">
    <property type="entry name" value="N-(1-d-carboxylethyl)-l-norvaline Dehydrogenase, domain 2"/>
    <property type="match status" value="1"/>
</dbReference>
<dbReference type="FunFam" id="1.10.1040.10:FF:000017">
    <property type="entry name" value="2-dehydropantoate 2-reductase"/>
    <property type="match status" value="1"/>
</dbReference>
<keyword evidence="9" id="KW-0566">Pantothenate biosynthesis</keyword>
<dbReference type="RefSeq" id="WP_097001159.1">
    <property type="nucleotide sequence ID" value="NZ_OBEI01000013.1"/>
</dbReference>
<dbReference type="Gene3D" id="3.40.50.720">
    <property type="entry name" value="NAD(P)-binding Rossmann-like Domain"/>
    <property type="match status" value="1"/>
</dbReference>
<gene>
    <name evidence="12" type="ORF">SAMN06265182_2018</name>
</gene>
<comment type="pathway">
    <text evidence="1 9">Cofactor biosynthesis; (R)-pantothenate biosynthesis; (R)-pantoate from 3-methyl-2-oxobutanoate: step 2/2.</text>
</comment>
<evidence type="ECO:0000259" key="10">
    <source>
        <dbReference type="Pfam" id="PF02558"/>
    </source>
</evidence>
<dbReference type="InterPro" id="IPR050838">
    <property type="entry name" value="Ketopantoate_reductase"/>
</dbReference>
<evidence type="ECO:0000313" key="12">
    <source>
        <dbReference type="EMBL" id="SNZ11202.1"/>
    </source>
</evidence>
<dbReference type="SUPFAM" id="SSF48179">
    <property type="entry name" value="6-phosphogluconate dehydrogenase C-terminal domain-like"/>
    <property type="match status" value="1"/>
</dbReference>
<evidence type="ECO:0000256" key="1">
    <source>
        <dbReference type="ARBA" id="ARBA00004994"/>
    </source>
</evidence>
<dbReference type="NCBIfam" id="TIGR00745">
    <property type="entry name" value="apbA_panE"/>
    <property type="match status" value="1"/>
</dbReference>
<accession>A0A285NNX0</accession>
<comment type="similarity">
    <text evidence="2 9">Belongs to the ketopantoate reductase family.</text>
</comment>
<dbReference type="InterPro" id="IPR036291">
    <property type="entry name" value="NAD(P)-bd_dom_sf"/>
</dbReference>
<dbReference type="InterPro" id="IPR013752">
    <property type="entry name" value="KPA_reductase"/>
</dbReference>
<dbReference type="InterPro" id="IPR008927">
    <property type="entry name" value="6-PGluconate_DH-like_C_sf"/>
</dbReference>
<proteinExistence type="inferred from homology"/>
<evidence type="ECO:0000256" key="2">
    <source>
        <dbReference type="ARBA" id="ARBA00007870"/>
    </source>
</evidence>
<protein>
    <recommendedName>
        <fullName evidence="4 9">2-dehydropantoate 2-reductase</fullName>
        <ecNumber evidence="3 9">1.1.1.169</ecNumber>
    </recommendedName>
    <alternativeName>
        <fullName evidence="7 9">Ketopantoate reductase</fullName>
    </alternativeName>
</protein>
<dbReference type="SUPFAM" id="SSF51735">
    <property type="entry name" value="NAD(P)-binding Rossmann-fold domains"/>
    <property type="match status" value="1"/>
</dbReference>
<dbReference type="EC" id="1.1.1.169" evidence="3 9"/>
<dbReference type="InterPro" id="IPR013332">
    <property type="entry name" value="KPR_N"/>
</dbReference>
<evidence type="ECO:0000256" key="7">
    <source>
        <dbReference type="ARBA" id="ARBA00032024"/>
    </source>
</evidence>
<evidence type="ECO:0000259" key="11">
    <source>
        <dbReference type="Pfam" id="PF08546"/>
    </source>
</evidence>